<accession>A0A645DIQ3</accession>
<dbReference type="AlphaFoldDB" id="A0A645DIQ3"/>
<keyword evidence="4" id="KW-0975">Bacterial flagellum</keyword>
<feature type="domain" description="Flagellar basal body rod protein N-terminal" evidence="6">
    <location>
        <begin position="13"/>
        <end position="40"/>
    </location>
</feature>
<comment type="subcellular location">
    <subcellularLocation>
        <location evidence="1">Bacterial flagellum basal body</location>
    </subcellularLocation>
</comment>
<dbReference type="GO" id="GO:0030694">
    <property type="term" value="C:bacterial-type flagellum basal body, rod"/>
    <property type="evidence" value="ECO:0007669"/>
    <property type="project" value="InterPro"/>
</dbReference>
<evidence type="ECO:0000259" key="7">
    <source>
        <dbReference type="Pfam" id="PF06429"/>
    </source>
</evidence>
<dbReference type="EMBL" id="VSSQ01036658">
    <property type="protein sequence ID" value="MPM89186.1"/>
    <property type="molecule type" value="Genomic_DNA"/>
</dbReference>
<dbReference type="InterPro" id="IPR006299">
    <property type="entry name" value="FlgC"/>
</dbReference>
<name>A0A645DIQ3_9ZZZZ</name>
<evidence type="ECO:0000256" key="3">
    <source>
        <dbReference type="ARBA" id="ARBA00017941"/>
    </source>
</evidence>
<dbReference type="PANTHER" id="PTHR30435">
    <property type="entry name" value="FLAGELLAR PROTEIN"/>
    <property type="match status" value="1"/>
</dbReference>
<evidence type="ECO:0000256" key="1">
    <source>
        <dbReference type="ARBA" id="ARBA00004117"/>
    </source>
</evidence>
<organism evidence="8">
    <name type="scientific">bioreactor metagenome</name>
    <dbReference type="NCBI Taxonomy" id="1076179"/>
    <lineage>
        <taxon>unclassified sequences</taxon>
        <taxon>metagenomes</taxon>
        <taxon>ecological metagenomes</taxon>
    </lineage>
</organism>
<dbReference type="GO" id="GO:0071978">
    <property type="term" value="P:bacterial-type flagellum-dependent swarming motility"/>
    <property type="evidence" value="ECO:0007669"/>
    <property type="project" value="TreeGrafter"/>
</dbReference>
<evidence type="ECO:0000256" key="4">
    <source>
        <dbReference type="ARBA" id="ARBA00023143"/>
    </source>
</evidence>
<evidence type="ECO:0000259" key="6">
    <source>
        <dbReference type="Pfam" id="PF00460"/>
    </source>
</evidence>
<dbReference type="NCBIfam" id="TIGR01395">
    <property type="entry name" value="FlgC"/>
    <property type="match status" value="1"/>
</dbReference>
<dbReference type="Pfam" id="PF06429">
    <property type="entry name" value="Flg_bbr_C"/>
    <property type="match status" value="1"/>
</dbReference>
<comment type="caution">
    <text evidence="8">The sequence shown here is derived from an EMBL/GenBank/DDBJ whole genome shotgun (WGS) entry which is preliminary data.</text>
</comment>
<dbReference type="PANTHER" id="PTHR30435:SF2">
    <property type="entry name" value="FLAGELLAR BASAL-BODY ROD PROTEIN FLGC"/>
    <property type="match status" value="1"/>
</dbReference>
<keyword evidence="8" id="KW-0969">Cilium</keyword>
<keyword evidence="8" id="KW-0966">Cell projection</keyword>
<dbReference type="InterPro" id="IPR001444">
    <property type="entry name" value="Flag_bb_rod_N"/>
</dbReference>
<feature type="domain" description="Flagellar basal-body/hook protein C-terminal" evidence="7">
    <location>
        <begin position="101"/>
        <end position="145"/>
    </location>
</feature>
<keyword evidence="8" id="KW-0282">Flagellum</keyword>
<evidence type="ECO:0000313" key="8">
    <source>
        <dbReference type="EMBL" id="MPM89186.1"/>
    </source>
</evidence>
<evidence type="ECO:0000256" key="2">
    <source>
        <dbReference type="ARBA" id="ARBA00009677"/>
    </source>
</evidence>
<gene>
    <name evidence="8" type="primary">flgC_17</name>
    <name evidence="8" type="ORF">SDC9_136294</name>
</gene>
<evidence type="ECO:0000256" key="5">
    <source>
        <dbReference type="ARBA" id="ARBA00025933"/>
    </source>
</evidence>
<dbReference type="Pfam" id="PF00460">
    <property type="entry name" value="Flg_bb_rod"/>
    <property type="match status" value="1"/>
</dbReference>
<proteinExistence type="inferred from homology"/>
<comment type="subunit">
    <text evidence="5">The basal body constitutes a major portion of the flagellar organelle and consists of four rings (L,P,S, and M) mounted on a central rod. The rod consists of about 26 subunits of FlgG in the distal portion, and FlgB, FlgC and FlgF are thought to build up the proximal portion of the rod with about 6 subunits each.</text>
</comment>
<reference evidence="8" key="1">
    <citation type="submission" date="2019-08" db="EMBL/GenBank/DDBJ databases">
        <authorList>
            <person name="Kucharzyk K."/>
            <person name="Murdoch R.W."/>
            <person name="Higgins S."/>
            <person name="Loffler F."/>
        </authorList>
    </citation>
    <scope>NUCLEOTIDE SEQUENCE</scope>
</reference>
<dbReference type="InterPro" id="IPR010930">
    <property type="entry name" value="Flg_bb/hook_C_dom"/>
</dbReference>
<comment type="similarity">
    <text evidence="2">Belongs to the flagella basal body rod proteins family.</text>
</comment>
<sequence length="147" mass="16150">MKGRDKMAFLRTLDISGSALTAQKLRMKVIAQNLANASTTKTESGEAYKRKLVVFKEKSDVNSFENELGSSLAGVEVSAIVEDNDDYKLDYDPQNPNADENGYIKIPNVNTLEEMIDMMSASRSYEANITAFNAIKQMASAALNIGK</sequence>
<protein>
    <recommendedName>
        <fullName evidence="3">Flagellar basal-body rod protein FlgC</fullName>
    </recommendedName>
</protein>